<dbReference type="PRINTS" id="PR00604">
    <property type="entry name" value="CYTCHRMECIAB"/>
</dbReference>
<keyword evidence="14" id="KW-1185">Reference proteome</keyword>
<evidence type="ECO:0000256" key="6">
    <source>
        <dbReference type="ARBA" id="ARBA00022982"/>
    </source>
</evidence>
<dbReference type="Proteomes" id="UP001174909">
    <property type="component" value="Unassembled WGS sequence"/>
</dbReference>
<keyword evidence="3 10" id="KW-0813">Transport</keyword>
<evidence type="ECO:0000256" key="9">
    <source>
        <dbReference type="RuleBase" id="RU004426"/>
    </source>
</evidence>
<comment type="caution">
    <text evidence="13">The sequence shown here is derived from an EMBL/GenBank/DDBJ whole genome shotgun (WGS) entry which is preliminary data.</text>
</comment>
<evidence type="ECO:0000256" key="1">
    <source>
        <dbReference type="ARBA" id="ARBA00004569"/>
    </source>
</evidence>
<evidence type="ECO:0000256" key="2">
    <source>
        <dbReference type="ARBA" id="ARBA00006488"/>
    </source>
</evidence>
<dbReference type="GO" id="GO:0005758">
    <property type="term" value="C:mitochondrial intermembrane space"/>
    <property type="evidence" value="ECO:0007669"/>
    <property type="project" value="UniProtKB-SubCell"/>
</dbReference>
<sequence length="229" mass="24266">MFAVALLAVLPVAGAWSADAGRGKALFGQCKRCHQVGGGAEHRIGPQLNDVFGRAAGSLANYRYSQAMKAAGAGGLVWAEATLDAFLSDPHVFVPSSRMSFAGIEGTGDRAELLAWLRGFSGARSDLPPAEPTATPEEYGLDPQILAIRGDPEYGAYLAGECTTCHRTDGADEGIPSITGWPPDDFVIALHAYKRGKRVHPVMQLVAGRLSDEEIAALAVHFHRAEDDP</sequence>
<dbReference type="Gene3D" id="1.10.760.10">
    <property type="entry name" value="Cytochrome c-like domain"/>
    <property type="match status" value="2"/>
</dbReference>
<dbReference type="EMBL" id="CASHTH010004447">
    <property type="protein sequence ID" value="CAI8057450.1"/>
    <property type="molecule type" value="Genomic_DNA"/>
</dbReference>
<evidence type="ECO:0000256" key="8">
    <source>
        <dbReference type="PROSITE-ProRule" id="PRU00433"/>
    </source>
</evidence>
<dbReference type="PANTHER" id="PTHR11961">
    <property type="entry name" value="CYTOCHROME C"/>
    <property type="match status" value="1"/>
</dbReference>
<comment type="similarity">
    <text evidence="2 9">Belongs to the cytochrome c family.</text>
</comment>
<keyword evidence="4 8" id="KW-0349">Heme</keyword>
<feature type="domain" description="Cytochrome c" evidence="12">
    <location>
        <begin position="18"/>
        <end position="121"/>
    </location>
</feature>
<evidence type="ECO:0000256" key="3">
    <source>
        <dbReference type="ARBA" id="ARBA00022448"/>
    </source>
</evidence>
<dbReference type="AlphaFoldDB" id="A0AA35TZM8"/>
<dbReference type="SUPFAM" id="SSF46626">
    <property type="entry name" value="Cytochrome c"/>
    <property type="match status" value="2"/>
</dbReference>
<protein>
    <submittedName>
        <fullName evidence="13">Cytochrome c2</fullName>
    </submittedName>
</protein>
<feature type="chain" id="PRO_5041315157" evidence="11">
    <location>
        <begin position="18"/>
        <end position="229"/>
    </location>
</feature>
<organism evidence="13 14">
    <name type="scientific">Geodia barretti</name>
    <name type="common">Barrett's horny sponge</name>
    <dbReference type="NCBI Taxonomy" id="519541"/>
    <lineage>
        <taxon>Eukaryota</taxon>
        <taxon>Metazoa</taxon>
        <taxon>Porifera</taxon>
        <taxon>Demospongiae</taxon>
        <taxon>Heteroscleromorpha</taxon>
        <taxon>Tetractinellida</taxon>
        <taxon>Astrophorina</taxon>
        <taxon>Geodiidae</taxon>
        <taxon>Geodia</taxon>
    </lineage>
</organism>
<keyword evidence="10" id="KW-0496">Mitochondrion</keyword>
<feature type="domain" description="Cytochrome c" evidence="12">
    <location>
        <begin position="150"/>
        <end position="226"/>
    </location>
</feature>
<keyword evidence="11" id="KW-0732">Signal</keyword>
<comment type="PTM">
    <text evidence="10">Binds 1 heme group per subunit.</text>
</comment>
<keyword evidence="7 8" id="KW-0408">Iron</keyword>
<name>A0AA35TZM8_GEOBA</name>
<dbReference type="GO" id="GO:0046872">
    <property type="term" value="F:metal ion binding"/>
    <property type="evidence" value="ECO:0007669"/>
    <property type="project" value="UniProtKB-KW"/>
</dbReference>
<dbReference type="InterPro" id="IPR002327">
    <property type="entry name" value="Cyt_c_1A/1B"/>
</dbReference>
<comment type="subcellular location">
    <subcellularLocation>
        <location evidence="1">Mitochondrion intermembrane space</location>
    </subcellularLocation>
</comment>
<dbReference type="PROSITE" id="PS51007">
    <property type="entry name" value="CYTC"/>
    <property type="match status" value="2"/>
</dbReference>
<evidence type="ECO:0000259" key="12">
    <source>
        <dbReference type="PROSITE" id="PS51007"/>
    </source>
</evidence>
<dbReference type="InterPro" id="IPR009056">
    <property type="entry name" value="Cyt_c-like_dom"/>
</dbReference>
<evidence type="ECO:0000256" key="7">
    <source>
        <dbReference type="ARBA" id="ARBA00023004"/>
    </source>
</evidence>
<reference evidence="13" key="1">
    <citation type="submission" date="2023-03" db="EMBL/GenBank/DDBJ databases">
        <authorList>
            <person name="Steffen K."/>
            <person name="Cardenas P."/>
        </authorList>
    </citation>
    <scope>NUCLEOTIDE SEQUENCE</scope>
</reference>
<evidence type="ECO:0000256" key="11">
    <source>
        <dbReference type="SAM" id="SignalP"/>
    </source>
</evidence>
<proteinExistence type="inferred from homology"/>
<comment type="function">
    <text evidence="10">Electron carrier protein. The oxidized form of the cytochrome c heme group can accept an electron from the heme group of the cytochrome c1 subunit of cytochrome reductase. Cytochrome c then transfers this electron to the cytochrome oxidase complex, the final protein carrier in the mitochondrial electron-transport chain.</text>
</comment>
<dbReference type="InterPro" id="IPR036909">
    <property type="entry name" value="Cyt_c-like_dom_sf"/>
</dbReference>
<accession>A0AA35TZM8</accession>
<evidence type="ECO:0000313" key="13">
    <source>
        <dbReference type="EMBL" id="CAI8057450.1"/>
    </source>
</evidence>
<evidence type="ECO:0000256" key="4">
    <source>
        <dbReference type="ARBA" id="ARBA00022617"/>
    </source>
</evidence>
<feature type="signal peptide" evidence="11">
    <location>
        <begin position="1"/>
        <end position="17"/>
    </location>
</feature>
<dbReference type="GO" id="GO:0009055">
    <property type="term" value="F:electron transfer activity"/>
    <property type="evidence" value="ECO:0007669"/>
    <property type="project" value="InterPro"/>
</dbReference>
<evidence type="ECO:0000256" key="5">
    <source>
        <dbReference type="ARBA" id="ARBA00022723"/>
    </source>
</evidence>
<evidence type="ECO:0000256" key="10">
    <source>
        <dbReference type="RuleBase" id="RU004427"/>
    </source>
</evidence>
<keyword evidence="6 10" id="KW-0249">Electron transport</keyword>
<evidence type="ECO:0000313" key="14">
    <source>
        <dbReference type="Proteomes" id="UP001174909"/>
    </source>
</evidence>
<keyword evidence="10" id="KW-0679">Respiratory chain</keyword>
<gene>
    <name evidence="13" type="ORF">GBAR_LOCUS31323</name>
</gene>
<dbReference type="GO" id="GO:0020037">
    <property type="term" value="F:heme binding"/>
    <property type="evidence" value="ECO:0007669"/>
    <property type="project" value="InterPro"/>
</dbReference>
<keyword evidence="5 8" id="KW-0479">Metal-binding</keyword>